<evidence type="ECO:0000313" key="4">
    <source>
        <dbReference type="Proteomes" id="UP000037997"/>
    </source>
</evidence>
<sequence length="96" mass="11235">MGYRAYTIKKYEIEYGNCLGFNYDYEGCINFLQSFGLETYIDESESYIEVSSQSLIDLNIKELKASDENKVRLMALKRVALESDYAKNGYVRIEWL</sequence>
<accession>A0A0N1MM12</accession>
<dbReference type="AlphaFoldDB" id="A0A0N1MM12"/>
<evidence type="ECO:0000313" key="2">
    <source>
        <dbReference type="EMBL" id="KPH56388.1"/>
    </source>
</evidence>
<protein>
    <submittedName>
        <fullName evidence="2">Uncharacterized protein</fullName>
    </submittedName>
</protein>
<reference evidence="3 4" key="1">
    <citation type="submission" date="2014-06" db="EMBL/GenBank/DDBJ databases">
        <title>Helicobacter pullorum isolates in fresh chicken meat - phenotypic and genotypic features.</title>
        <authorList>
            <person name="Borges V."/>
            <person name="Santos A."/>
            <person name="Correia C.B."/>
            <person name="Saraiva M."/>
            <person name="Menard A."/>
            <person name="Vieira L."/>
            <person name="Sampaio D.A."/>
            <person name="Gomes J.P."/>
            <person name="Oleastro M."/>
        </authorList>
    </citation>
    <scope>NUCLEOTIDE SEQUENCE [LARGE SCALE GENOMIC DNA]</scope>
    <source>
        <strain evidence="2 4">229334/12</strain>
        <strain evidence="1 3">229336/12</strain>
    </source>
</reference>
<evidence type="ECO:0000313" key="3">
    <source>
        <dbReference type="Proteomes" id="UP000037800"/>
    </source>
</evidence>
<name>A0A0N1MM12_9HELI</name>
<dbReference type="Proteomes" id="UP000037800">
    <property type="component" value="Unassembled WGS sequence"/>
</dbReference>
<gene>
    <name evidence="2" type="ORF">HPU229334_01285</name>
    <name evidence="1" type="ORF">HPU229336_06350</name>
</gene>
<dbReference type="EMBL" id="JNUR01000004">
    <property type="protein sequence ID" value="KPH51494.1"/>
    <property type="molecule type" value="Genomic_DNA"/>
</dbReference>
<evidence type="ECO:0000313" key="1">
    <source>
        <dbReference type="EMBL" id="KPH51494.1"/>
    </source>
</evidence>
<organism evidence="2 4">
    <name type="scientific">Helicobacter pullorum</name>
    <dbReference type="NCBI Taxonomy" id="35818"/>
    <lineage>
        <taxon>Bacteria</taxon>
        <taxon>Pseudomonadati</taxon>
        <taxon>Campylobacterota</taxon>
        <taxon>Epsilonproteobacteria</taxon>
        <taxon>Campylobacterales</taxon>
        <taxon>Helicobacteraceae</taxon>
        <taxon>Helicobacter</taxon>
    </lineage>
</organism>
<dbReference type="STRING" id="35818.HPU229336_06350"/>
<dbReference type="PATRIC" id="fig|35818.10.peg.1289"/>
<proteinExistence type="predicted"/>
<dbReference type="RefSeq" id="WP_054197497.1">
    <property type="nucleotide sequence ID" value="NZ_FZMV01000003.1"/>
</dbReference>
<dbReference type="Proteomes" id="UP000037997">
    <property type="component" value="Unassembled WGS sequence"/>
</dbReference>
<dbReference type="EMBL" id="JNOC01000015">
    <property type="protein sequence ID" value="KPH56388.1"/>
    <property type="molecule type" value="Genomic_DNA"/>
</dbReference>
<comment type="caution">
    <text evidence="2">The sequence shown here is derived from an EMBL/GenBank/DDBJ whole genome shotgun (WGS) entry which is preliminary data.</text>
</comment>